<dbReference type="InterPro" id="IPR045051">
    <property type="entry name" value="SBT"/>
</dbReference>
<dbReference type="Pfam" id="PF05922">
    <property type="entry name" value="Inhibitor_I9"/>
    <property type="match status" value="1"/>
</dbReference>
<evidence type="ECO:0000256" key="6">
    <source>
        <dbReference type="SAM" id="MobiDB-lite"/>
    </source>
</evidence>
<dbReference type="Proteomes" id="UP001244341">
    <property type="component" value="Chromosome 5b"/>
</dbReference>
<organism evidence="10 11">
    <name type="scientific">Tetradesmus obliquus</name>
    <name type="common">Green alga</name>
    <name type="synonym">Acutodesmus obliquus</name>
    <dbReference type="NCBI Taxonomy" id="3088"/>
    <lineage>
        <taxon>Eukaryota</taxon>
        <taxon>Viridiplantae</taxon>
        <taxon>Chlorophyta</taxon>
        <taxon>core chlorophytes</taxon>
        <taxon>Chlorophyceae</taxon>
        <taxon>CS clade</taxon>
        <taxon>Sphaeropleales</taxon>
        <taxon>Scenedesmaceae</taxon>
        <taxon>Tetradesmus</taxon>
    </lineage>
</organism>
<comment type="similarity">
    <text evidence="1 5">Belongs to the peptidase S8 family.</text>
</comment>
<dbReference type="EMBL" id="CP126212">
    <property type="protein sequence ID" value="WIA14143.1"/>
    <property type="molecule type" value="Genomic_DNA"/>
</dbReference>
<gene>
    <name evidence="10" type="ORF">OEZ85_002685</name>
</gene>
<accession>A0ABY8TYB0</accession>
<evidence type="ECO:0000256" key="4">
    <source>
        <dbReference type="ARBA" id="ARBA00022825"/>
    </source>
</evidence>
<evidence type="ECO:0000256" key="1">
    <source>
        <dbReference type="ARBA" id="ARBA00011073"/>
    </source>
</evidence>
<evidence type="ECO:0000256" key="3">
    <source>
        <dbReference type="ARBA" id="ARBA00022801"/>
    </source>
</evidence>
<name>A0ABY8TYB0_TETOB</name>
<dbReference type="InterPro" id="IPR034197">
    <property type="entry name" value="Peptidases_S8_3"/>
</dbReference>
<feature type="region of interest" description="Disordered" evidence="6">
    <location>
        <begin position="1"/>
        <end position="33"/>
    </location>
</feature>
<dbReference type="InterPro" id="IPR036852">
    <property type="entry name" value="Peptidase_S8/S53_dom_sf"/>
</dbReference>
<keyword evidence="4 5" id="KW-0720">Serine protease</keyword>
<dbReference type="PRINTS" id="PR00723">
    <property type="entry name" value="SUBTILISIN"/>
</dbReference>
<dbReference type="InterPro" id="IPR041469">
    <property type="entry name" value="Subtilisin-like_FN3"/>
</dbReference>
<dbReference type="CDD" id="cd04852">
    <property type="entry name" value="Peptidases_S8_3"/>
    <property type="match status" value="1"/>
</dbReference>
<evidence type="ECO:0000259" key="9">
    <source>
        <dbReference type="Pfam" id="PF17766"/>
    </source>
</evidence>
<keyword evidence="2 5" id="KW-0645">Protease</keyword>
<feature type="domain" description="Subtilisin-like protease fibronectin type-III" evidence="9">
    <location>
        <begin position="594"/>
        <end position="691"/>
    </location>
</feature>
<proteinExistence type="inferred from homology"/>
<dbReference type="InterPro" id="IPR015500">
    <property type="entry name" value="Peptidase_S8_subtilisin-rel"/>
</dbReference>
<dbReference type="PANTHER" id="PTHR10795">
    <property type="entry name" value="PROPROTEIN CONVERTASE SUBTILISIN/KEXIN"/>
    <property type="match status" value="1"/>
</dbReference>
<dbReference type="Gene3D" id="2.60.120.380">
    <property type="match status" value="1"/>
</dbReference>
<evidence type="ECO:0000313" key="10">
    <source>
        <dbReference type="EMBL" id="WIA14143.1"/>
    </source>
</evidence>
<sequence>MAQPPESAAASVGSDQASTSSSSSSSSSSDAIGRRPRFAATSSAAVQYASYIAAQSEAAVARALGPSSSAKIRHRYSTVLAGFTVGPLSSSEAHALRKDPNVASVTRDGRGHIKTISTPAFLGLSSPNGAWSKVGGWSKAGEGIIIGMVDTGYWPEGPAFSDLEFPNNSSGRLAFGPPPDKFSGICMAGDDFPASTCNNKVIGCRYFLDGVGGQQRVKELWPTESISCRATDGGSVTHGSHTGSTAAGNYGIVSDNPSYQGSMSGMAPAARLAIYKASWGSDDGGYASDFVAAIEQATKDGVDVINYSMGAAAELSFSTPVETAFRHAAAAGVFVSAACGNTGPGPYTTVDTWGPWIMSVGASTFSRSYTARSAAAAATTQASAAADSNDAAAAAAASKDGVLPQQETSPTMAYFTSRGPIVAGDGNLLKPDITAPGVSVVAQVPNYNGYTSRSMSGTSMSAPHISGIAAVVMSKHPTWSPMAVKSAIMTTAYQTTRTGPPPSQKQAFGGPFDFGAGHVDATLALDPGLIIDSGAPDWQRFMCGISEVPYNTWDQHAECRPCQVALADAACAPSKYESMTAAQVSRCVACDPSNFNTPSIAMSMLAGPKYVTRSLTNVKPTSATYTAAIEAPEGFKVALSPQSFTAAAGASTTVRIRIQKSSRNTPYSVWQAGAITWVGSGGTRTRIPLVVRAVQLASRPTEVKLKAWQGSYSYLVEPEWNGVLATANTGLQPSEVYSGTVEVSEYSHRLQVVLPPGVWSYVRFATFNDDVSGWNGVLPDFSSINLQVFKPDGSSAGVSANDYNSDEQVNLENAPGGTYTVQITADTEEATSFKVHVWALNFTAAAASTATLTSSPSVAALAKAASGAPLKVDLTFARSLADGSSAGQRYLGAVVYSGQPGGVYRRLRSVKTLVSLV</sequence>
<dbReference type="Pfam" id="PF17766">
    <property type="entry name" value="fn3_6"/>
    <property type="match status" value="1"/>
</dbReference>
<evidence type="ECO:0000313" key="11">
    <source>
        <dbReference type="Proteomes" id="UP001244341"/>
    </source>
</evidence>
<dbReference type="Gene3D" id="2.60.40.2310">
    <property type="match status" value="1"/>
</dbReference>
<dbReference type="InterPro" id="IPR010259">
    <property type="entry name" value="S8pro/Inhibitor_I9"/>
</dbReference>
<evidence type="ECO:0008006" key="12">
    <source>
        <dbReference type="Google" id="ProtNLM"/>
    </source>
</evidence>
<protein>
    <recommendedName>
        <fullName evidence="12">Peptidase S8/S53 domain-containing protein</fullName>
    </recommendedName>
</protein>
<dbReference type="InterPro" id="IPR000209">
    <property type="entry name" value="Peptidase_S8/S53_dom"/>
</dbReference>
<dbReference type="PROSITE" id="PS51892">
    <property type="entry name" value="SUBTILASE"/>
    <property type="match status" value="1"/>
</dbReference>
<dbReference type="PROSITE" id="PS00138">
    <property type="entry name" value="SUBTILASE_SER"/>
    <property type="match status" value="1"/>
</dbReference>
<keyword evidence="3 5" id="KW-0378">Hydrolase</keyword>
<evidence type="ECO:0000259" key="8">
    <source>
        <dbReference type="Pfam" id="PF05922"/>
    </source>
</evidence>
<dbReference type="SUPFAM" id="SSF52743">
    <property type="entry name" value="Subtilisin-like"/>
    <property type="match status" value="1"/>
</dbReference>
<evidence type="ECO:0000259" key="7">
    <source>
        <dbReference type="Pfam" id="PF00082"/>
    </source>
</evidence>
<dbReference type="InterPro" id="IPR023828">
    <property type="entry name" value="Peptidase_S8_Ser-AS"/>
</dbReference>
<dbReference type="Gene3D" id="3.40.50.200">
    <property type="entry name" value="Peptidase S8/S53 domain"/>
    <property type="match status" value="1"/>
</dbReference>
<feature type="domain" description="Peptidase S8/S53" evidence="7">
    <location>
        <begin position="141"/>
        <end position="503"/>
    </location>
</feature>
<reference evidence="10 11" key="1">
    <citation type="submission" date="2023-05" db="EMBL/GenBank/DDBJ databases">
        <title>A 100% complete, gapless, phased diploid assembly of the Scenedesmus obliquus UTEX 3031 genome.</title>
        <authorList>
            <person name="Biondi T.C."/>
            <person name="Hanschen E.R."/>
            <person name="Kwon T."/>
            <person name="Eng W."/>
            <person name="Kruse C.P.S."/>
            <person name="Koehler S.I."/>
            <person name="Kunde Y."/>
            <person name="Gleasner C.D."/>
            <person name="You Mak K.T."/>
            <person name="Polle J."/>
            <person name="Hovde B.T."/>
            <person name="Starkenburg S.R."/>
        </authorList>
    </citation>
    <scope>NUCLEOTIDE SEQUENCE [LARGE SCALE GENOMIC DNA]</scope>
    <source>
        <strain evidence="10 11">DOE0152z</strain>
    </source>
</reference>
<evidence type="ECO:0000256" key="5">
    <source>
        <dbReference type="PROSITE-ProRule" id="PRU01240"/>
    </source>
</evidence>
<keyword evidence="11" id="KW-1185">Reference proteome</keyword>
<feature type="compositionally biased region" description="Low complexity" evidence="6">
    <location>
        <begin position="18"/>
        <end position="29"/>
    </location>
</feature>
<dbReference type="Pfam" id="PF00082">
    <property type="entry name" value="Peptidase_S8"/>
    <property type="match status" value="1"/>
</dbReference>
<feature type="domain" description="Inhibitor I9" evidence="8">
    <location>
        <begin position="61"/>
        <end position="109"/>
    </location>
</feature>
<feature type="active site" description="Charge relay system" evidence="5">
    <location>
        <position position="238"/>
    </location>
</feature>
<evidence type="ECO:0000256" key="2">
    <source>
        <dbReference type="ARBA" id="ARBA00022670"/>
    </source>
</evidence>
<feature type="active site" description="Charge relay system" evidence="5">
    <location>
        <position position="150"/>
    </location>
</feature>
<feature type="active site" description="Charge relay system" evidence="5">
    <location>
        <position position="459"/>
    </location>
</feature>